<dbReference type="STRING" id="670155.SAMN04488001_3460"/>
<gene>
    <name evidence="1" type="ORF">SAMN04488001_3460</name>
</gene>
<dbReference type="RefSeq" id="WP_089948329.1">
    <property type="nucleotide sequence ID" value="NZ_FNOI01000009.1"/>
</dbReference>
<name>A0A1H3CK79_9RHOB</name>
<dbReference type="AlphaFoldDB" id="A0A1H3CK79"/>
<organism evidence="1 2">
    <name type="scientific">Litoreibacter albidus</name>
    <dbReference type="NCBI Taxonomy" id="670155"/>
    <lineage>
        <taxon>Bacteria</taxon>
        <taxon>Pseudomonadati</taxon>
        <taxon>Pseudomonadota</taxon>
        <taxon>Alphaproteobacteria</taxon>
        <taxon>Rhodobacterales</taxon>
        <taxon>Roseobacteraceae</taxon>
        <taxon>Litoreibacter</taxon>
    </lineage>
</organism>
<evidence type="ECO:0000313" key="2">
    <source>
        <dbReference type="Proteomes" id="UP000199441"/>
    </source>
</evidence>
<protein>
    <recommendedName>
        <fullName evidence="3">GAF domain-containing protein</fullName>
    </recommendedName>
</protein>
<keyword evidence="2" id="KW-1185">Reference proteome</keyword>
<dbReference type="Proteomes" id="UP000199441">
    <property type="component" value="Unassembled WGS sequence"/>
</dbReference>
<proteinExistence type="predicted"/>
<sequence length="144" mass="15853">MSALLYNPADIDPRSEKALIGAGSTYITVLAYYEGGHLARRLFSNLRDVFPLDGDKEIPAGYLYDKLYLNAEVSFSATPEEIKEIFWDEDVILAAGITAILNVPLKRDGVTIASVNCLYTDTPPLKSIDHIAAEIEQALMTDQT</sequence>
<evidence type="ECO:0008006" key="3">
    <source>
        <dbReference type="Google" id="ProtNLM"/>
    </source>
</evidence>
<evidence type="ECO:0000313" key="1">
    <source>
        <dbReference type="EMBL" id="SDX54410.1"/>
    </source>
</evidence>
<dbReference type="EMBL" id="FNOI01000009">
    <property type="protein sequence ID" value="SDX54410.1"/>
    <property type="molecule type" value="Genomic_DNA"/>
</dbReference>
<dbReference type="OrthoDB" id="7066078at2"/>
<reference evidence="2" key="1">
    <citation type="submission" date="2016-10" db="EMBL/GenBank/DDBJ databases">
        <authorList>
            <person name="Varghese N."/>
            <person name="Submissions S."/>
        </authorList>
    </citation>
    <scope>NUCLEOTIDE SEQUENCE [LARGE SCALE GENOMIC DNA]</scope>
    <source>
        <strain evidence="2">DSM 26922</strain>
    </source>
</reference>
<accession>A0A1H3CK79</accession>